<comment type="caution">
    <text evidence="2">The sequence shown here is derived from an EMBL/GenBank/DDBJ whole genome shotgun (WGS) entry which is preliminary data.</text>
</comment>
<dbReference type="RefSeq" id="XP_068360155.1">
    <property type="nucleotide sequence ID" value="XM_068503922.1"/>
</dbReference>
<dbReference type="EMBL" id="MLAK01000707">
    <property type="protein sequence ID" value="OHT07019.1"/>
    <property type="molecule type" value="Genomic_DNA"/>
</dbReference>
<feature type="compositionally biased region" description="Pro residues" evidence="1">
    <location>
        <begin position="88"/>
        <end position="100"/>
    </location>
</feature>
<dbReference type="AlphaFoldDB" id="A0A1J4K752"/>
<keyword evidence="3" id="KW-1185">Reference proteome</keyword>
<evidence type="ECO:0000256" key="1">
    <source>
        <dbReference type="SAM" id="MobiDB-lite"/>
    </source>
</evidence>
<feature type="region of interest" description="Disordered" evidence="1">
    <location>
        <begin position="1"/>
        <end position="111"/>
    </location>
</feature>
<gene>
    <name evidence="2" type="ORF">TRFO_24735</name>
</gene>
<feature type="compositionally biased region" description="Low complexity" evidence="1">
    <location>
        <begin position="101"/>
        <end position="111"/>
    </location>
</feature>
<organism evidence="2 3">
    <name type="scientific">Tritrichomonas foetus</name>
    <dbReference type="NCBI Taxonomy" id="1144522"/>
    <lineage>
        <taxon>Eukaryota</taxon>
        <taxon>Metamonada</taxon>
        <taxon>Parabasalia</taxon>
        <taxon>Tritrichomonadida</taxon>
        <taxon>Tritrichomonadidae</taxon>
        <taxon>Tritrichomonas</taxon>
    </lineage>
</organism>
<dbReference type="VEuPathDB" id="TrichDB:TRFO_24735"/>
<name>A0A1J4K752_9EUKA</name>
<feature type="compositionally biased region" description="Basic residues" evidence="1">
    <location>
        <begin position="19"/>
        <end position="30"/>
    </location>
</feature>
<sequence length="182" mass="21123">MLSGFFDNIETTKDTKKSINNKHKQNRPHKPNNPPHERPNYHPRNSHYRINERDDNRKMPRNPQPKIPNKYKSHPPNRSSKYDNKKYPSPPRPKPPPPSSPSFANSKSSMKYDSCAKQIDLNLKNETDNNDVDEENTSDQIFDLLMSVQKQMTDNIIHFRKEALEQIDLLAEGISLAPLPKV</sequence>
<dbReference type="GeneID" id="94838626"/>
<proteinExistence type="predicted"/>
<protein>
    <submittedName>
        <fullName evidence="2">Uncharacterized protein</fullName>
    </submittedName>
</protein>
<feature type="compositionally biased region" description="Basic and acidic residues" evidence="1">
    <location>
        <begin position="49"/>
        <end position="58"/>
    </location>
</feature>
<evidence type="ECO:0000313" key="2">
    <source>
        <dbReference type="EMBL" id="OHT07019.1"/>
    </source>
</evidence>
<evidence type="ECO:0000313" key="3">
    <source>
        <dbReference type="Proteomes" id="UP000179807"/>
    </source>
</evidence>
<accession>A0A1J4K752</accession>
<dbReference type="Proteomes" id="UP000179807">
    <property type="component" value="Unassembled WGS sequence"/>
</dbReference>
<reference evidence="2" key="1">
    <citation type="submission" date="2016-10" db="EMBL/GenBank/DDBJ databases">
        <authorList>
            <person name="Benchimol M."/>
            <person name="Almeida L.G."/>
            <person name="Vasconcelos A.T."/>
            <person name="Perreira-Neves A."/>
            <person name="Rosa I.A."/>
            <person name="Tasca T."/>
            <person name="Bogo M.R."/>
            <person name="de Souza W."/>
        </authorList>
    </citation>
    <scope>NUCLEOTIDE SEQUENCE [LARGE SCALE GENOMIC DNA]</scope>
    <source>
        <strain evidence="2">K</strain>
    </source>
</reference>